<feature type="region of interest" description="Disordered" evidence="2">
    <location>
        <begin position="951"/>
        <end position="989"/>
    </location>
</feature>
<feature type="compositionally biased region" description="Low complexity" evidence="2">
    <location>
        <begin position="498"/>
        <end position="517"/>
    </location>
</feature>
<dbReference type="RefSeq" id="XP_070466073.1">
    <property type="nucleotide sequence ID" value="XM_070609972.1"/>
</dbReference>
<proteinExistence type="predicted"/>
<evidence type="ECO:0000313" key="7">
    <source>
        <dbReference type="RefSeq" id="XP_070466073.1"/>
    </source>
</evidence>
<evidence type="ECO:0000313" key="6">
    <source>
        <dbReference type="RefSeq" id="XP_070466071.1"/>
    </source>
</evidence>
<evidence type="ECO:0000256" key="2">
    <source>
        <dbReference type="SAM" id="MobiDB-lite"/>
    </source>
</evidence>
<evidence type="ECO:0000313" key="3">
    <source>
        <dbReference type="Proteomes" id="UP001652662"/>
    </source>
</evidence>
<evidence type="ECO:0000313" key="10">
    <source>
        <dbReference type="RefSeq" id="XP_070466076.1"/>
    </source>
</evidence>
<dbReference type="GeneID" id="103557308"/>
<dbReference type="RefSeq" id="XP_070466074.1">
    <property type="nucleotide sequence ID" value="XM_070609973.1"/>
</dbReference>
<protein>
    <submittedName>
        <fullName evidence="4 5">Coiled-coil domain-containing protein 30 isoform X1</fullName>
    </submittedName>
</protein>
<dbReference type="RefSeq" id="XP_070466076.1">
    <property type="nucleotide sequence ID" value="XM_070609975.1"/>
</dbReference>
<feature type="compositionally biased region" description="Basic and acidic residues" evidence="2">
    <location>
        <begin position="440"/>
        <end position="462"/>
    </location>
</feature>
<reference evidence="3 4" key="1">
    <citation type="submission" date="2025-05" db="UniProtKB">
        <authorList>
            <consortium name="RefSeq"/>
        </authorList>
    </citation>
    <scope>NUCLEOTIDE SEQUENCE [LARGE SCALE GENOMIC DNA]</scope>
    <source>
        <tissue evidence="4 5">Blood</tissue>
    </source>
</reference>
<evidence type="ECO:0000313" key="8">
    <source>
        <dbReference type="RefSeq" id="XP_070466074.1"/>
    </source>
</evidence>
<keyword evidence="3" id="KW-1185">Reference proteome</keyword>
<name>A0ABM4NM98_EQUPR</name>
<keyword evidence="1" id="KW-0175">Coiled coil</keyword>
<dbReference type="InterPro" id="IPR031476">
    <property type="entry name" value="DUF4686"/>
</dbReference>
<evidence type="ECO:0000313" key="5">
    <source>
        <dbReference type="RefSeq" id="XP_070466070.1"/>
    </source>
</evidence>
<gene>
    <name evidence="4 5 6 7 8 9 10" type="primary">CCDC30</name>
</gene>
<dbReference type="RefSeq" id="XP_070466071.1">
    <property type="nucleotide sequence ID" value="XM_070609970.1"/>
</dbReference>
<dbReference type="Proteomes" id="UP001652662">
    <property type="component" value="Chromosome 2"/>
</dbReference>
<feature type="coiled-coil region" evidence="1">
    <location>
        <begin position="847"/>
        <end position="895"/>
    </location>
</feature>
<evidence type="ECO:0000256" key="1">
    <source>
        <dbReference type="SAM" id="Coils"/>
    </source>
</evidence>
<dbReference type="RefSeq" id="XP_070466069.1">
    <property type="nucleotide sequence ID" value="XM_070609968.1"/>
</dbReference>
<feature type="region of interest" description="Disordered" evidence="2">
    <location>
        <begin position="431"/>
        <end position="482"/>
    </location>
</feature>
<dbReference type="InterPro" id="IPR052825">
    <property type="entry name" value="CCD-Prefoldin_beta-like"/>
</dbReference>
<feature type="region of interest" description="Disordered" evidence="2">
    <location>
        <begin position="117"/>
        <end position="155"/>
    </location>
</feature>
<dbReference type="RefSeq" id="XP_070466075.1">
    <property type="nucleotide sequence ID" value="XM_070609974.1"/>
</dbReference>
<feature type="compositionally biased region" description="Basic and acidic residues" evidence="2">
    <location>
        <begin position="469"/>
        <end position="482"/>
    </location>
</feature>
<evidence type="ECO:0000313" key="9">
    <source>
        <dbReference type="RefSeq" id="XP_070466075.1"/>
    </source>
</evidence>
<sequence length="1007" mass="116687">MEEMKEVENCANHVCNLTEEREGFSSGYEKENEQLRHEFKELQVKQEAKIKEVEEMLYQEGLSDIALSSPSEQTAYLLVERSALLRKLELGGPKAESQRCMSSNLLKEFPQEKFEQINQPLQREHQKHQEPVHLSKEHLSESHNEDLEKEKVSQNCLERDVEQEAKELEMAHEEIRRLADELQGKEKEQSKSDSALEKAQLEIEKLKGHLIKLKENGSIDLQKAKEHNKRLDEEILALRNRVRSLDSEKKELGEVVERLKGEIGESPENKQLGNLSPGKTVGAEQRTQILKMSQEKIEIFESELSEEGERRKQLTSDLNTVQKALKVDSEELQKSKSELICLYHEIQSLPGAAEDRDHFLIAYDLLQRENSELKTKVLRLSQEFEQLNHFTVGRKTPADNLITSENICKDLVSHIPILEVEIQSPKEEKVELCPELGESQQKEIAEESVKEGTFPREGRKEASSQQNRDVNREEQQLPLKPEEAMRLREELSRINQSLLQSQSSGDSSDDASAQDPSPGEKLKYQQQEELQQLRQNLHRLQILCNSAEKELRYERGKNLDLKQHNSLLQEESIKIKIELKQAQQKLLDSAKMCSSLTAEWKHCQQKIRELELEVLNQAQSIKSQNNLQEKLAQEKSKVADAEEKILDLQQKLKHAQKVCVTDTCVLGKKQLEERIKEAMENEAKIKQQYEEEQQKRKLLDQSISELQKQVKLLQDKENQLEMTSSQQQIRIQQQETQLKQLENENRKSDEHLKSNQELSEKLSGLQQEKEALCEEYGQFLKQLDVHVRNYNEKHQHYKAKLRRVKDRLVHEVGLRDERIKQLENEIGTLQQQVKMEKTFQDQITAQNNILLLENRKLLEQLTEQEELIHSNKWIMSSVQSRVLVLDKENKQLQENSLRLTQQVGLLERIIRSVQIRRGEETTISDIPEFEALNKILPLPNSSFSETGLVESVGSLQETEEHESEEAMANPKALEPLSCSQNSKAGPINVASLKERRCMQEQDQKSEL</sequence>
<accession>A0ABM4NM98</accession>
<feature type="region of interest" description="Disordered" evidence="2">
    <location>
        <begin position="498"/>
        <end position="526"/>
    </location>
</feature>
<dbReference type="Pfam" id="PF15742">
    <property type="entry name" value="DUF4686"/>
    <property type="match status" value="1"/>
</dbReference>
<feature type="compositionally biased region" description="Basic and acidic residues" evidence="2">
    <location>
        <begin position="122"/>
        <end position="155"/>
    </location>
</feature>
<evidence type="ECO:0000313" key="4">
    <source>
        <dbReference type="RefSeq" id="XP_070466069.1"/>
    </source>
</evidence>
<dbReference type="PANTHER" id="PTHR34479">
    <property type="entry name" value="COILED-COIL DOMAIN-CONTAINING PROTEIN 30"/>
    <property type="match status" value="1"/>
</dbReference>
<feature type="coiled-coil region" evidence="1">
    <location>
        <begin position="624"/>
        <end position="807"/>
    </location>
</feature>
<dbReference type="RefSeq" id="XP_070466070.1">
    <property type="nucleotide sequence ID" value="XM_070609969.1"/>
</dbReference>
<feature type="coiled-coil region" evidence="1">
    <location>
        <begin position="25"/>
        <end position="52"/>
    </location>
</feature>
<dbReference type="PANTHER" id="PTHR34479:SF1">
    <property type="entry name" value="COILED-COIL DOMAIN-CONTAINING PROTEIN 30"/>
    <property type="match status" value="1"/>
</dbReference>
<organism evidence="3 6">
    <name type="scientific">Equus przewalskii</name>
    <name type="common">Przewalski's horse</name>
    <name type="synonym">Equus caballus przewalskii</name>
    <dbReference type="NCBI Taxonomy" id="9798"/>
    <lineage>
        <taxon>Eukaryota</taxon>
        <taxon>Metazoa</taxon>
        <taxon>Chordata</taxon>
        <taxon>Craniata</taxon>
        <taxon>Vertebrata</taxon>
        <taxon>Euteleostomi</taxon>
        <taxon>Mammalia</taxon>
        <taxon>Eutheria</taxon>
        <taxon>Laurasiatheria</taxon>
        <taxon>Perissodactyla</taxon>
        <taxon>Equidae</taxon>
        <taxon>Equus</taxon>
    </lineage>
</organism>